<accession>L0R564</accession>
<sequence length="113" mass="13310">MGRGIRYTMYNLGDIFVDKLESMWNSTKISTKGIRLTHNIRKLRSIKEEQERKLSGRVLELRESYPELEIFKDDELSKLFSEIDAINRELDSYIEERDEILYPTGRSVCSQCA</sequence>
<name>L0R564_9BACT</name>
<protein>
    <submittedName>
        <fullName evidence="1">Uncharacterized protein</fullName>
    </submittedName>
</protein>
<organism evidence="1">
    <name type="scientific">Desulfamplus magnetovallimortis</name>
    <dbReference type="NCBI Taxonomy" id="1246637"/>
    <lineage>
        <taxon>Bacteria</taxon>
        <taxon>Pseudomonadati</taxon>
        <taxon>Thermodesulfobacteriota</taxon>
        <taxon>Desulfobacteria</taxon>
        <taxon>Desulfobacterales</taxon>
        <taxon>Desulfobacteraceae</taxon>
        <taxon>Desulfamplus</taxon>
    </lineage>
</organism>
<dbReference type="EMBL" id="FWEV01000325">
    <property type="protein sequence ID" value="SLM32743.1"/>
    <property type="molecule type" value="Genomic_DNA"/>
</dbReference>
<keyword evidence="3" id="KW-1185">Reference proteome</keyword>
<reference evidence="2 3" key="3">
    <citation type="submission" date="2017-03" db="EMBL/GenBank/DDBJ databases">
        <authorList>
            <person name="Afonso C.L."/>
            <person name="Miller P.J."/>
            <person name="Scott M.A."/>
            <person name="Spackman E."/>
            <person name="Goraichik I."/>
            <person name="Dimitrov K.M."/>
            <person name="Suarez D.L."/>
            <person name="Swayne D.E."/>
        </authorList>
    </citation>
    <scope>NUCLEOTIDE SEQUENCE [LARGE SCALE GENOMIC DNA]</scope>
    <source>
        <strain evidence="2">PRJEB14757</strain>
    </source>
</reference>
<dbReference type="SMR" id="L0R564"/>
<evidence type="ECO:0000313" key="2">
    <source>
        <dbReference type="EMBL" id="SLM32743.1"/>
    </source>
</evidence>
<dbReference type="Proteomes" id="UP000191931">
    <property type="component" value="Unassembled WGS sequence"/>
</dbReference>
<dbReference type="AlphaFoldDB" id="L0R564"/>
<gene>
    <name evidence="1" type="ORF">DEMABW1_80081</name>
    <name evidence="2" type="ORF">MTBBW1_80081</name>
</gene>
<reference evidence="1" key="1">
    <citation type="submission" date="2012-10" db="EMBL/GenBank/DDBJ databases">
        <authorList>
            <person name="Lefevre C."/>
        </authorList>
    </citation>
    <scope>NUCLEOTIDE SEQUENCE</scope>
    <source>
        <strain evidence="1">BW-1</strain>
    </source>
</reference>
<reference evidence="1" key="2">
    <citation type="submission" date="2012-12" db="EMBL/GenBank/DDBJ databases">
        <title>Region harboring genes involved in magnetosome formation of Candidatus Desulfamplus magnetosmortis.</title>
        <authorList>
            <person name="Lefevre C.T."/>
            <person name="Bazylinski D.A."/>
        </authorList>
    </citation>
    <scope>NUCLEOTIDE SEQUENCE</scope>
    <source>
        <strain evidence="1">BW-1</strain>
    </source>
</reference>
<dbReference type="EMBL" id="HF547348">
    <property type="protein sequence ID" value="CCO06692.1"/>
    <property type="molecule type" value="Genomic_DNA"/>
</dbReference>
<evidence type="ECO:0000313" key="3">
    <source>
        <dbReference type="Proteomes" id="UP000191931"/>
    </source>
</evidence>
<evidence type="ECO:0000313" key="1">
    <source>
        <dbReference type="EMBL" id="CCO06692.1"/>
    </source>
</evidence>
<dbReference type="STRING" id="1246637.MTBBW1_80081"/>
<dbReference type="RefSeq" id="WP_080798235.1">
    <property type="nucleotide sequence ID" value="NZ_LT828540.1"/>
</dbReference>
<proteinExistence type="predicted"/>